<proteinExistence type="predicted"/>
<reference evidence="1" key="1">
    <citation type="submission" date="2022-07" db="EMBL/GenBank/DDBJ databases">
        <title>Genome Sequence of Physisporinus lineatus.</title>
        <authorList>
            <person name="Buettner E."/>
        </authorList>
    </citation>
    <scope>NUCLEOTIDE SEQUENCE</scope>
    <source>
        <strain evidence="1">VT162</strain>
    </source>
</reference>
<evidence type="ECO:0008006" key="3">
    <source>
        <dbReference type="Google" id="ProtNLM"/>
    </source>
</evidence>
<evidence type="ECO:0000313" key="2">
    <source>
        <dbReference type="Proteomes" id="UP001212997"/>
    </source>
</evidence>
<dbReference type="Proteomes" id="UP001212997">
    <property type="component" value="Unassembled WGS sequence"/>
</dbReference>
<evidence type="ECO:0000313" key="1">
    <source>
        <dbReference type="EMBL" id="KAJ3486276.1"/>
    </source>
</evidence>
<sequence>MILESGFKSDVKSASTNTRTTTRAWGLSTSTSHRVSRFINFRKGISSMGQYWTIFDLDNRISLAWLGKLAEGLYAEYGCKSLIRFTLRPRPKNSSLVVGYLCGTKGLLKLPPELVYMILELLDHFPDALALVMTNKMLYNLGFTHIQQRLIKLQSPCAGSRLICLGDYSKNHDLPDAITKEDLEEIPIWQKDHPNFSQEDPFSYYAYASETFSDVSPDSYSRCASSFVMVRFEWRERGKDYDSKGPWYKALEDILKLETLNEEDLVLCNLTKREYADGAKAARRTKDEDLACNISYMLGAILKCRLCWSSDSSISISKDPYNISRGVWAGDRFEVTTKDRFMASIEKTQQEWKDVTEEVVKEADAYWVW</sequence>
<accession>A0AAD5V4S1</accession>
<keyword evidence="2" id="KW-1185">Reference proteome</keyword>
<protein>
    <recommendedName>
        <fullName evidence="3">F-box domain-containing protein</fullName>
    </recommendedName>
</protein>
<comment type="caution">
    <text evidence="1">The sequence shown here is derived from an EMBL/GenBank/DDBJ whole genome shotgun (WGS) entry which is preliminary data.</text>
</comment>
<organism evidence="1 2">
    <name type="scientific">Meripilus lineatus</name>
    <dbReference type="NCBI Taxonomy" id="2056292"/>
    <lineage>
        <taxon>Eukaryota</taxon>
        <taxon>Fungi</taxon>
        <taxon>Dikarya</taxon>
        <taxon>Basidiomycota</taxon>
        <taxon>Agaricomycotina</taxon>
        <taxon>Agaricomycetes</taxon>
        <taxon>Polyporales</taxon>
        <taxon>Meripilaceae</taxon>
        <taxon>Meripilus</taxon>
    </lineage>
</organism>
<dbReference type="AlphaFoldDB" id="A0AAD5V4S1"/>
<name>A0AAD5V4S1_9APHY</name>
<gene>
    <name evidence="1" type="ORF">NLI96_g4360</name>
</gene>
<dbReference type="EMBL" id="JANAWD010000126">
    <property type="protein sequence ID" value="KAJ3486276.1"/>
    <property type="molecule type" value="Genomic_DNA"/>
</dbReference>